<dbReference type="GO" id="GO:0008017">
    <property type="term" value="F:microtubule binding"/>
    <property type="evidence" value="ECO:0000318"/>
    <property type="project" value="GO_Central"/>
</dbReference>
<dbReference type="PRINTS" id="PR00380">
    <property type="entry name" value="KINESINHEAVY"/>
</dbReference>
<dbReference type="GO" id="GO:0003777">
    <property type="term" value="F:microtubule motor activity"/>
    <property type="evidence" value="ECO:0000318"/>
    <property type="project" value="GO_Central"/>
</dbReference>
<reference evidence="7 8" key="1">
    <citation type="journal article" date="2014" name="Nat. Commun.">
        <title>Klebsormidium flaccidum genome reveals primary factors for plant terrestrial adaptation.</title>
        <authorList>
            <person name="Hori K."/>
            <person name="Maruyama F."/>
            <person name="Fujisawa T."/>
            <person name="Togashi T."/>
            <person name="Yamamoto N."/>
            <person name="Seo M."/>
            <person name="Sato S."/>
            <person name="Yamada T."/>
            <person name="Mori H."/>
            <person name="Tajima N."/>
            <person name="Moriyama T."/>
            <person name="Ikeuchi M."/>
            <person name="Watanabe M."/>
            <person name="Wada H."/>
            <person name="Kobayashi K."/>
            <person name="Saito M."/>
            <person name="Masuda T."/>
            <person name="Sasaki-Sekimoto Y."/>
            <person name="Mashiguchi K."/>
            <person name="Awai K."/>
            <person name="Shimojima M."/>
            <person name="Masuda S."/>
            <person name="Iwai M."/>
            <person name="Nobusawa T."/>
            <person name="Narise T."/>
            <person name="Kondo S."/>
            <person name="Saito H."/>
            <person name="Sato R."/>
            <person name="Murakawa M."/>
            <person name="Ihara Y."/>
            <person name="Oshima-Yamada Y."/>
            <person name="Ohtaka K."/>
            <person name="Satoh M."/>
            <person name="Sonobe K."/>
            <person name="Ishii M."/>
            <person name="Ohtani R."/>
            <person name="Kanamori-Sato M."/>
            <person name="Honoki R."/>
            <person name="Miyazaki D."/>
            <person name="Mochizuki H."/>
            <person name="Umetsu J."/>
            <person name="Higashi K."/>
            <person name="Shibata D."/>
            <person name="Kamiya Y."/>
            <person name="Sato N."/>
            <person name="Nakamura Y."/>
            <person name="Tabata S."/>
            <person name="Ida S."/>
            <person name="Kurokawa K."/>
            <person name="Ohta H."/>
        </authorList>
    </citation>
    <scope>NUCLEOTIDE SEQUENCE [LARGE SCALE GENOMIC DNA]</scope>
    <source>
        <strain evidence="7 8">NIES-2285</strain>
    </source>
</reference>
<dbReference type="GO" id="GO:0005874">
    <property type="term" value="C:microtubule"/>
    <property type="evidence" value="ECO:0000318"/>
    <property type="project" value="GO_Central"/>
</dbReference>
<feature type="region of interest" description="Disordered" evidence="5">
    <location>
        <begin position="598"/>
        <end position="622"/>
    </location>
</feature>
<keyword evidence="1 4" id="KW-0547">Nucleotide-binding</keyword>
<keyword evidence="3 4" id="KW-0505">Motor protein</keyword>
<keyword evidence="2 4" id="KW-0067">ATP-binding</keyword>
<evidence type="ECO:0000259" key="6">
    <source>
        <dbReference type="PROSITE" id="PS50067"/>
    </source>
</evidence>
<proteinExistence type="inferred from homology"/>
<dbReference type="InterPro" id="IPR027417">
    <property type="entry name" value="P-loop_NTPase"/>
</dbReference>
<dbReference type="GO" id="GO:0005737">
    <property type="term" value="C:cytoplasm"/>
    <property type="evidence" value="ECO:0000318"/>
    <property type="project" value="GO_Central"/>
</dbReference>
<protein>
    <recommendedName>
        <fullName evidence="6">Kinesin motor domain-containing protein</fullName>
    </recommendedName>
</protein>
<dbReference type="PANTHER" id="PTHR47117">
    <property type="entry name" value="STAR-RELATED LIPID TRANSFER PROTEIN 9"/>
    <property type="match status" value="1"/>
</dbReference>
<evidence type="ECO:0000256" key="5">
    <source>
        <dbReference type="SAM" id="MobiDB-lite"/>
    </source>
</evidence>
<dbReference type="GO" id="GO:0005524">
    <property type="term" value="F:ATP binding"/>
    <property type="evidence" value="ECO:0007669"/>
    <property type="project" value="UniProtKB-UniRule"/>
</dbReference>
<dbReference type="GO" id="GO:0047496">
    <property type="term" value="P:vesicle transport along microtubule"/>
    <property type="evidence" value="ECO:0000318"/>
    <property type="project" value="GO_Central"/>
</dbReference>
<feature type="domain" description="Kinesin motor" evidence="6">
    <location>
        <begin position="18"/>
        <end position="504"/>
    </location>
</feature>
<feature type="region of interest" description="Disordered" evidence="5">
    <location>
        <begin position="261"/>
        <end position="322"/>
    </location>
</feature>
<name>A0A1Y1I777_KLENI</name>
<evidence type="ECO:0000256" key="1">
    <source>
        <dbReference type="ARBA" id="ARBA00022741"/>
    </source>
</evidence>
<dbReference type="GO" id="GO:0005871">
    <property type="term" value="C:kinesin complex"/>
    <property type="evidence" value="ECO:0000318"/>
    <property type="project" value="GO_Central"/>
</dbReference>
<dbReference type="Gene3D" id="3.40.850.10">
    <property type="entry name" value="Kinesin motor domain"/>
    <property type="match status" value="1"/>
</dbReference>
<organism evidence="7 8">
    <name type="scientific">Klebsormidium nitens</name>
    <name type="common">Green alga</name>
    <name type="synonym">Ulothrix nitens</name>
    <dbReference type="NCBI Taxonomy" id="105231"/>
    <lineage>
        <taxon>Eukaryota</taxon>
        <taxon>Viridiplantae</taxon>
        <taxon>Streptophyta</taxon>
        <taxon>Klebsormidiophyceae</taxon>
        <taxon>Klebsormidiales</taxon>
        <taxon>Klebsormidiaceae</taxon>
        <taxon>Klebsormidium</taxon>
    </lineage>
</organism>
<feature type="compositionally biased region" description="Basic and acidic residues" evidence="5">
    <location>
        <begin position="698"/>
        <end position="711"/>
    </location>
</feature>
<dbReference type="Proteomes" id="UP000054558">
    <property type="component" value="Unassembled WGS sequence"/>
</dbReference>
<accession>A0A1Y1I777</accession>
<sequence length="1401" mass="148935">MQIAEPVTSFRTSAGLEKVVVAVRVRPLTERERACQSRQAVVIQGPKITLYEEPPRAHRATDQSGASARARRPTESIPPLGAQEFTFDLVQNDSELGDGGIPRAKAELQEALFQALGHQSLNSALEGYNVTMFAYGQTGAGKSFSMMGDSTEEGAGITPRLAAALLQRLKEKRDAGTDVSVEVTYLEIYREQVRDLLARTKAPASYFQDGDSERDDSDTDRDASEPTSDSEQSGAPGSRPRAPSLRVMVQAKLAAQRFVKRARKAGAAKPPATRFGKSQGEDGDAEDDVGSDVASVAESEGSVEAPERAVRGGVSQTKAVNQGARATLKIREHPDKGPYVEGLTERHVSSWAEMAALLEEGSRNRTIAATDMNKLSSRSHTVFTLTVTQTKASPETGVPFRRVSRINLVDLAGSERQNRTNATGARLKESGFINKSLSLLNDVITELARGSDFVPYRNSSLTWLLKESLGGNSKTVMVASISPAEKDVKETLSTLRYANRAKRIKNKPVLNEDPREKLIQSLRTEIESLRAVVQSMASVPAALVVPGPQSPVAQLESATEILGGEAPIGKETLATARLDPLTENSFFKAHSVASRLLGSGLGDRNGNPDSHPDSPTSSMLTPVEGFSSRVLDDTWDTISANHSRPIERARSHTWADAARILVGGVVGSLAGRISPRGSPRASPKGLKDLLEQRNGNGKRPELRIRTRRSSEASEESFSVTSATETDPVPTMATEGTETEPVPATATESTETEPVAWPETATEGTATDGLIMATAETETDPEVRAVTVTEGTETEAPTPTVSSGTDAFLPESRSAGTETEPGVETAASSTETSPADVVTEGTETEAPKLKSAATETETPPKVVDDGTDSGVSCTDARSGTEEVVFRDSMTDPVPLELASSSTETESNGVDTVTDTEGLVAYASAASGTEILNTANAGTATDVISLLDNGTDCERAQTSDRATETEAAVSMSIDSATGPEPEPEPEVEKRIVHVAEPQWRRFEGFSSAIGAASPFLVQLLVGSDHKGSPRPEPETEADKEAGTPKDETRLLENSASNRKLVAGLRVLRRLGIAVDESVLFREASGEGLLAHALEREETSGDALKASWAVHVLAPGVNSIGSDPAVGFKLPGGLAKEHIEMVVAPPAAGKASCATVIARSLNDAPALLNGMPLPRFAELRNGDCLLLGDPSALGDGSRAAALFYFFNPLCNLPTLFQSILAPKTFSPPGSPVPLSARAVGTSGDQESGRAGFKSPLSLLLRPLDVRPPGQEAATWSLEDGPVLDVETWAFIMADELQRSGSVSNQTVGAFLEDVRTGESSFSRKLARQEPPAITPAKLPRSPRGLSFSHKGPESPPRGLSFSHRGPESPTRGLSFSHKIPESPHHRPRESPSHLQGHLSRSMFL</sequence>
<comment type="similarity">
    <text evidence="4">Belongs to the TRAFAC class myosin-kinesin ATPase superfamily. Kinesin family.</text>
</comment>
<feature type="compositionally biased region" description="Basic and acidic residues" evidence="5">
    <location>
        <begin position="1375"/>
        <end position="1388"/>
    </location>
</feature>
<feature type="compositionally biased region" description="Polar residues" evidence="5">
    <location>
        <begin position="225"/>
        <end position="235"/>
    </location>
</feature>
<evidence type="ECO:0000313" key="8">
    <source>
        <dbReference type="Proteomes" id="UP000054558"/>
    </source>
</evidence>
<feature type="compositionally biased region" description="Low complexity" evidence="5">
    <location>
        <begin position="788"/>
        <end position="800"/>
    </location>
</feature>
<dbReference type="STRING" id="105231.A0A1Y1I777"/>
<dbReference type="InterPro" id="IPR001752">
    <property type="entry name" value="Kinesin_motor_dom"/>
</dbReference>
<feature type="region of interest" description="Disordered" evidence="5">
    <location>
        <begin position="670"/>
        <end position="766"/>
    </location>
</feature>
<feature type="region of interest" description="Disordered" evidence="5">
    <location>
        <begin position="53"/>
        <end position="78"/>
    </location>
</feature>
<feature type="region of interest" description="Disordered" evidence="5">
    <location>
        <begin position="204"/>
        <end position="244"/>
    </location>
</feature>
<dbReference type="PROSITE" id="PS00411">
    <property type="entry name" value="KINESIN_MOTOR_1"/>
    <property type="match status" value="1"/>
</dbReference>
<feature type="compositionally biased region" description="Basic and acidic residues" evidence="5">
    <location>
        <begin position="1021"/>
        <end position="1048"/>
    </location>
</feature>
<feature type="region of interest" description="Disordered" evidence="5">
    <location>
        <begin position="955"/>
        <end position="985"/>
    </location>
</feature>
<dbReference type="SUPFAM" id="SSF52540">
    <property type="entry name" value="P-loop containing nucleoside triphosphate hydrolases"/>
    <property type="match status" value="1"/>
</dbReference>
<evidence type="ECO:0000256" key="3">
    <source>
        <dbReference type="ARBA" id="ARBA00023175"/>
    </source>
</evidence>
<dbReference type="Pfam" id="PF00225">
    <property type="entry name" value="Kinesin"/>
    <property type="match status" value="2"/>
</dbReference>
<feature type="region of interest" description="Disordered" evidence="5">
    <location>
        <begin position="788"/>
        <end position="879"/>
    </location>
</feature>
<feature type="compositionally biased region" description="Acidic residues" evidence="5">
    <location>
        <begin position="210"/>
        <end position="219"/>
    </location>
</feature>
<feature type="compositionally biased region" description="Low complexity" evidence="5">
    <location>
        <begin position="732"/>
        <end position="753"/>
    </location>
</feature>
<feature type="region of interest" description="Disordered" evidence="5">
    <location>
        <begin position="1020"/>
        <end position="1050"/>
    </location>
</feature>
<feature type="compositionally biased region" description="Acidic residues" evidence="5">
    <location>
        <begin position="281"/>
        <end position="290"/>
    </location>
</feature>
<dbReference type="InterPro" id="IPR036961">
    <property type="entry name" value="Kinesin_motor_dom_sf"/>
</dbReference>
<evidence type="ECO:0000256" key="4">
    <source>
        <dbReference type="PROSITE-ProRule" id="PRU00283"/>
    </source>
</evidence>
<keyword evidence="8" id="KW-1185">Reference proteome</keyword>
<dbReference type="EMBL" id="DF237262">
    <property type="protein sequence ID" value="GAQ86814.1"/>
    <property type="molecule type" value="Genomic_DNA"/>
</dbReference>
<dbReference type="OrthoDB" id="1937627at2759"/>
<dbReference type="SMART" id="SM00129">
    <property type="entry name" value="KISc"/>
    <property type="match status" value="1"/>
</dbReference>
<dbReference type="InterPro" id="IPR019821">
    <property type="entry name" value="Kinesin_motor_CS"/>
</dbReference>
<dbReference type="PROSITE" id="PS50067">
    <property type="entry name" value="KINESIN_MOTOR_2"/>
    <property type="match status" value="1"/>
</dbReference>
<dbReference type="GO" id="GO:0016887">
    <property type="term" value="F:ATP hydrolysis activity"/>
    <property type="evidence" value="ECO:0000318"/>
    <property type="project" value="GO_Central"/>
</dbReference>
<evidence type="ECO:0000313" key="7">
    <source>
        <dbReference type="EMBL" id="GAQ86814.1"/>
    </source>
</evidence>
<feature type="compositionally biased region" description="Low complexity" evidence="5">
    <location>
        <begin position="715"/>
        <end position="725"/>
    </location>
</feature>
<evidence type="ECO:0000256" key="2">
    <source>
        <dbReference type="ARBA" id="ARBA00022840"/>
    </source>
</evidence>
<feature type="region of interest" description="Disordered" evidence="5">
    <location>
        <begin position="1317"/>
        <end position="1401"/>
    </location>
</feature>
<feature type="binding site" evidence="4">
    <location>
        <begin position="136"/>
        <end position="143"/>
    </location>
    <ligand>
        <name>ATP</name>
        <dbReference type="ChEBI" id="CHEBI:30616"/>
    </ligand>
</feature>
<gene>
    <name evidence="7" type="ORF">KFL_003130020</name>
</gene>